<proteinExistence type="predicted"/>
<evidence type="ECO:0000313" key="2">
    <source>
        <dbReference type="Proteomes" id="UP001164250"/>
    </source>
</evidence>
<dbReference type="EMBL" id="CM047906">
    <property type="protein sequence ID" value="KAJ0086389.1"/>
    <property type="molecule type" value="Genomic_DNA"/>
</dbReference>
<sequence length="466" mass="52705">MVQEYKQQRKDLHVQDDFPMSDFDLMNVRRRITEPSVRLSENASYSQLWSDYVVKLSRVLCSFLATDDVKSHHGQGTTSRVGILVSSVYGDLSIKWVMRVLLTVFPCVKACSNENELPSHLRIFVTTMQHCLLNAFRRVLVSFPASLEVFREEGIWDLIFSENFFYFVPALEEFSKECCSYSDGYSTSNSSYSHARSSGVEVLQMEIISLVEFAATSIGVVHNLPESSALLDALEQSAYNPEIAGVLAKSLLRILQLSAEKTISSFKTLDAVPRVLKVACIQAEESRSPELASMHGSVHGPLYGVLESLRNNVLKYILDLMKIVPLTDEDRTAMLQLCSKYLEMFTHIKEQEKSFAALSIDLLVGMRDMISNDRLVYYPAIFLPATSWLFEIWIFLCLTECLFLQYYQALFRDGECFLHVVSLLNGNLDEANGEKLVLNVLQTLTCLLSSSDASKDTVHYFSLLVI</sequence>
<accession>A0ACC1AFS8</accession>
<gene>
    <name evidence="1" type="ORF">Patl1_08678</name>
</gene>
<reference evidence="2" key="1">
    <citation type="journal article" date="2023" name="G3 (Bethesda)">
        <title>Genome assembly and association tests identify interacting loci associated with vigor, precocity, and sex in interspecific pistachio rootstocks.</title>
        <authorList>
            <person name="Palmer W."/>
            <person name="Jacygrad E."/>
            <person name="Sagayaradj S."/>
            <person name="Cavanaugh K."/>
            <person name="Han R."/>
            <person name="Bertier L."/>
            <person name="Beede B."/>
            <person name="Kafkas S."/>
            <person name="Golino D."/>
            <person name="Preece J."/>
            <person name="Michelmore R."/>
        </authorList>
    </citation>
    <scope>NUCLEOTIDE SEQUENCE [LARGE SCALE GENOMIC DNA]</scope>
</reference>
<evidence type="ECO:0000313" key="1">
    <source>
        <dbReference type="EMBL" id="KAJ0086389.1"/>
    </source>
</evidence>
<keyword evidence="2" id="KW-1185">Reference proteome</keyword>
<protein>
    <submittedName>
        <fullName evidence="1">Uncharacterized protein</fullName>
    </submittedName>
</protein>
<dbReference type="Proteomes" id="UP001164250">
    <property type="component" value="Chromosome 10"/>
</dbReference>
<name>A0ACC1AFS8_9ROSI</name>
<organism evidence="1 2">
    <name type="scientific">Pistacia atlantica</name>
    <dbReference type="NCBI Taxonomy" id="434234"/>
    <lineage>
        <taxon>Eukaryota</taxon>
        <taxon>Viridiplantae</taxon>
        <taxon>Streptophyta</taxon>
        <taxon>Embryophyta</taxon>
        <taxon>Tracheophyta</taxon>
        <taxon>Spermatophyta</taxon>
        <taxon>Magnoliopsida</taxon>
        <taxon>eudicotyledons</taxon>
        <taxon>Gunneridae</taxon>
        <taxon>Pentapetalae</taxon>
        <taxon>rosids</taxon>
        <taxon>malvids</taxon>
        <taxon>Sapindales</taxon>
        <taxon>Anacardiaceae</taxon>
        <taxon>Pistacia</taxon>
    </lineage>
</organism>
<comment type="caution">
    <text evidence="1">The sequence shown here is derived from an EMBL/GenBank/DDBJ whole genome shotgun (WGS) entry which is preliminary data.</text>
</comment>